<evidence type="ECO:0000313" key="10">
    <source>
        <dbReference type="EMBL" id="KON91387.1"/>
    </source>
</evidence>
<keyword evidence="5" id="KW-0029">Amino-acid transport</keyword>
<keyword evidence="6 9" id="KW-1133">Transmembrane helix</keyword>
<evidence type="ECO:0000256" key="8">
    <source>
        <dbReference type="ARBA" id="ARBA00037998"/>
    </source>
</evidence>
<proteinExistence type="inferred from homology"/>
<dbReference type="GO" id="GO:0005886">
    <property type="term" value="C:plasma membrane"/>
    <property type="evidence" value="ECO:0007669"/>
    <property type="project" value="UniProtKB-SubCell"/>
</dbReference>
<dbReference type="RefSeq" id="WP_053426590.1">
    <property type="nucleotide sequence ID" value="NZ_BSED01000264.1"/>
</dbReference>
<feature type="transmembrane region" description="Helical" evidence="9">
    <location>
        <begin position="265"/>
        <end position="284"/>
    </location>
</feature>
<keyword evidence="3" id="KW-1003">Cell membrane</keyword>
<comment type="subcellular location">
    <subcellularLocation>
        <location evidence="1">Cell membrane</location>
        <topology evidence="1">Multi-pass membrane protein</topology>
    </subcellularLocation>
</comment>
<protein>
    <submittedName>
        <fullName evidence="10">ABC transporter permease</fullName>
    </submittedName>
</protein>
<evidence type="ECO:0000256" key="4">
    <source>
        <dbReference type="ARBA" id="ARBA00022692"/>
    </source>
</evidence>
<dbReference type="PANTHER" id="PTHR11795">
    <property type="entry name" value="BRANCHED-CHAIN AMINO ACID TRANSPORT SYSTEM PERMEASE PROTEIN LIVH"/>
    <property type="match status" value="1"/>
</dbReference>
<feature type="transmembrane region" description="Helical" evidence="9">
    <location>
        <begin position="60"/>
        <end position="82"/>
    </location>
</feature>
<evidence type="ECO:0000256" key="3">
    <source>
        <dbReference type="ARBA" id="ARBA00022475"/>
    </source>
</evidence>
<gene>
    <name evidence="10" type="ORF">AF331_02365</name>
</gene>
<evidence type="ECO:0000256" key="6">
    <source>
        <dbReference type="ARBA" id="ARBA00022989"/>
    </source>
</evidence>
<feature type="transmembrane region" description="Helical" evidence="9">
    <location>
        <begin position="187"/>
        <end position="208"/>
    </location>
</feature>
<feature type="transmembrane region" description="Helical" evidence="9">
    <location>
        <begin position="12"/>
        <end position="30"/>
    </location>
</feature>
<dbReference type="AlphaFoldDB" id="A0A0M0GPF7"/>
<dbReference type="InterPro" id="IPR052157">
    <property type="entry name" value="BCAA_transport_permease"/>
</dbReference>
<dbReference type="InterPro" id="IPR001851">
    <property type="entry name" value="ABC_transp_permease"/>
</dbReference>
<name>A0A0M0GPF7_9BACI</name>
<evidence type="ECO:0000256" key="2">
    <source>
        <dbReference type="ARBA" id="ARBA00022448"/>
    </source>
</evidence>
<dbReference type="PATRIC" id="fig|189381.12.peg.561"/>
<dbReference type="CDD" id="cd06582">
    <property type="entry name" value="TM_PBP1_LivH_like"/>
    <property type="match status" value="1"/>
</dbReference>
<keyword evidence="7 9" id="KW-0472">Membrane</keyword>
<evidence type="ECO:0000256" key="9">
    <source>
        <dbReference type="SAM" id="Phobius"/>
    </source>
</evidence>
<comment type="caution">
    <text evidence="10">The sequence shown here is derived from an EMBL/GenBank/DDBJ whole genome shotgun (WGS) entry which is preliminary data.</text>
</comment>
<accession>A0A0M0GPF7</accession>
<dbReference type="STRING" id="189381.GCA_900166615_03830"/>
<dbReference type="GO" id="GO:0006865">
    <property type="term" value="P:amino acid transport"/>
    <property type="evidence" value="ECO:0007669"/>
    <property type="project" value="UniProtKB-KW"/>
</dbReference>
<keyword evidence="2" id="KW-0813">Transport</keyword>
<evidence type="ECO:0000313" key="11">
    <source>
        <dbReference type="Proteomes" id="UP000037405"/>
    </source>
</evidence>
<dbReference type="Pfam" id="PF02653">
    <property type="entry name" value="BPD_transp_2"/>
    <property type="match status" value="1"/>
</dbReference>
<feature type="transmembrane region" description="Helical" evidence="9">
    <location>
        <begin position="37"/>
        <end position="54"/>
    </location>
</feature>
<feature type="transmembrane region" description="Helical" evidence="9">
    <location>
        <begin position="140"/>
        <end position="159"/>
    </location>
</feature>
<organism evidence="10 11">
    <name type="scientific">Rossellomorea marisflavi</name>
    <dbReference type="NCBI Taxonomy" id="189381"/>
    <lineage>
        <taxon>Bacteria</taxon>
        <taxon>Bacillati</taxon>
        <taxon>Bacillota</taxon>
        <taxon>Bacilli</taxon>
        <taxon>Bacillales</taxon>
        <taxon>Bacillaceae</taxon>
        <taxon>Rossellomorea</taxon>
    </lineage>
</organism>
<dbReference type="EMBL" id="LGUE01000001">
    <property type="protein sequence ID" value="KON91387.1"/>
    <property type="molecule type" value="Genomic_DNA"/>
</dbReference>
<dbReference type="PANTHER" id="PTHR11795:SF442">
    <property type="entry name" value="ABC TRANSPORTER ATP-BINDING PROTEIN"/>
    <property type="match status" value="1"/>
</dbReference>
<comment type="similarity">
    <text evidence="8">Belongs to the binding-protein-dependent transport system permease family. LivHM subfamily.</text>
</comment>
<sequence>MDVIINLLVNGISTGLLIFLLAAGLTLIFGLMDVLNFAHGGLFVWGAFMGAWVFNETGNFFLSVAAAILIGMVLGLVLERFLIRPVYGNHVRQLLITLGGMLVLTESIKILWGPNPIRVNLPEWLQGSFQFDGGVILIKYRLFVIVVGVIMYAALWLLLSKTRIGLMIRAGVIDKEMVQAMGINVKAIFTFVFLLGSAMAAMGGALLAPYSGVVFAEMGMQYAVLAFIVVIIGGMGSLQGSALASLIVGVLGAFMAYYIPDLSLALNMLLLAFVLLVKPTGLMGEKGGAV</sequence>
<reference evidence="11" key="1">
    <citation type="submission" date="2015-07" db="EMBL/GenBank/DDBJ databases">
        <title>Fjat-14235 jcm11544.</title>
        <authorList>
            <person name="Liu B."/>
            <person name="Wang J."/>
            <person name="Zhu Y."/>
            <person name="Liu G."/>
            <person name="Chen Q."/>
            <person name="Chen Z."/>
            <person name="Lan J."/>
            <person name="Che J."/>
            <person name="Ge C."/>
            <person name="Shi H."/>
            <person name="Pan Z."/>
            <person name="Liu X."/>
        </authorList>
    </citation>
    <scope>NUCLEOTIDE SEQUENCE [LARGE SCALE GENOMIC DNA]</scope>
    <source>
        <strain evidence="11">JCM 11544</strain>
    </source>
</reference>
<evidence type="ECO:0000256" key="7">
    <source>
        <dbReference type="ARBA" id="ARBA00023136"/>
    </source>
</evidence>
<keyword evidence="11" id="KW-1185">Reference proteome</keyword>
<keyword evidence="4 9" id="KW-0812">Transmembrane</keyword>
<evidence type="ECO:0000256" key="5">
    <source>
        <dbReference type="ARBA" id="ARBA00022970"/>
    </source>
</evidence>
<dbReference type="Proteomes" id="UP000037405">
    <property type="component" value="Unassembled WGS sequence"/>
</dbReference>
<evidence type="ECO:0000256" key="1">
    <source>
        <dbReference type="ARBA" id="ARBA00004651"/>
    </source>
</evidence>
<dbReference type="GO" id="GO:0022857">
    <property type="term" value="F:transmembrane transporter activity"/>
    <property type="evidence" value="ECO:0007669"/>
    <property type="project" value="InterPro"/>
</dbReference>
<dbReference type="OrthoDB" id="9807115at2"/>